<comment type="caution">
    <text evidence="2">The sequence shown here is derived from an EMBL/GenBank/DDBJ whole genome shotgun (WGS) entry which is preliminary data.</text>
</comment>
<dbReference type="AlphaFoldDB" id="A0A7C8K7V7"/>
<dbReference type="Proteomes" id="UP000479691">
    <property type="component" value="Unassembled WGS sequence"/>
</dbReference>
<name>A0A7C8K7V7_ORBOL</name>
<sequence>MLRRLVRSFTHGHQKSTITKDNLFDTIPADCDQECHSCTIKYPANFKIEEGSDLWQTGDEWATHLIVATGKSDWVRNVSDEKGSIMEAISKAKKPTNGKLKVSASNMCPPPEYYTESSKPTTCVILPSWTQVEMVTPDDVQELVDKFISPGPTTTTPLEPHGLQLCTTKEAKHDTTINATPEQLDAGTDHTQSTADDSISDNGTTQSEELATLTISATSCPTAADLAASSYLKSYECPHDYLILLCSHKHRDERPAR</sequence>
<dbReference type="Pfam" id="PF06999">
    <property type="entry name" value="Suc_Fer-like"/>
    <property type="match status" value="1"/>
</dbReference>
<dbReference type="PANTHER" id="PTHR31902">
    <property type="entry name" value="ACTIN PATCHES DISTAL PROTEIN 1"/>
    <property type="match status" value="1"/>
</dbReference>
<dbReference type="EMBL" id="JAABOE010000115">
    <property type="protein sequence ID" value="KAF3164260.1"/>
    <property type="molecule type" value="Genomic_DNA"/>
</dbReference>
<dbReference type="Proteomes" id="UP000472727">
    <property type="component" value="Unassembled WGS sequence"/>
</dbReference>
<evidence type="ECO:0000256" key="1">
    <source>
        <dbReference type="SAM" id="MobiDB-lite"/>
    </source>
</evidence>
<evidence type="ECO:0000313" key="2">
    <source>
        <dbReference type="EMBL" id="KAF3164260.1"/>
    </source>
</evidence>
<dbReference type="InterPro" id="IPR009737">
    <property type="entry name" value="Aim32/Apd1-like"/>
</dbReference>
<dbReference type="Proteomes" id="UP000614610">
    <property type="component" value="Unassembled WGS sequence"/>
</dbReference>
<dbReference type="PANTHER" id="PTHR31902:SF14">
    <property type="entry name" value="ACTIN PATCHES DISTAL PROTEIN 1"/>
    <property type="match status" value="1"/>
</dbReference>
<organism evidence="2 6">
    <name type="scientific">Orbilia oligospora</name>
    <name type="common">Nematode-trapping fungus</name>
    <name type="synonym">Arthrobotrys oligospora</name>
    <dbReference type="NCBI Taxonomy" id="2813651"/>
    <lineage>
        <taxon>Eukaryota</taxon>
        <taxon>Fungi</taxon>
        <taxon>Dikarya</taxon>
        <taxon>Ascomycota</taxon>
        <taxon>Pezizomycotina</taxon>
        <taxon>Orbiliomycetes</taxon>
        <taxon>Orbiliales</taxon>
        <taxon>Orbiliaceae</taxon>
        <taxon>Orbilia</taxon>
    </lineage>
</organism>
<accession>A0A7C8K7V7</accession>
<feature type="region of interest" description="Disordered" evidence="1">
    <location>
        <begin position="180"/>
        <end position="206"/>
    </location>
</feature>
<evidence type="ECO:0000313" key="6">
    <source>
        <dbReference type="Proteomes" id="UP000479691"/>
    </source>
</evidence>
<dbReference type="EMBL" id="WIWS01000171">
    <property type="protein sequence ID" value="KAF3200349.1"/>
    <property type="molecule type" value="Genomic_DNA"/>
</dbReference>
<dbReference type="EMBL" id="WIWT01000208">
    <property type="protein sequence ID" value="KAF3196669.1"/>
    <property type="molecule type" value="Genomic_DNA"/>
</dbReference>
<gene>
    <name evidence="4" type="ORF">TWF106_003401</name>
    <name evidence="3" type="ORF">TWF679_004562</name>
    <name evidence="2" type="ORF">TWF788_001209</name>
</gene>
<dbReference type="OrthoDB" id="10253744at2759"/>
<evidence type="ECO:0000313" key="4">
    <source>
        <dbReference type="EMBL" id="KAF3200349.1"/>
    </source>
</evidence>
<reference evidence="5 6" key="1">
    <citation type="submission" date="2019-06" db="EMBL/GenBank/DDBJ databases">
        <authorList>
            <person name="Palmer J.M."/>
        </authorList>
    </citation>
    <scope>NUCLEOTIDE SEQUENCE [LARGE SCALE GENOMIC DNA]</scope>
    <source>
        <strain evidence="4 5">TWF106</strain>
        <strain evidence="3">TWF679</strain>
        <strain evidence="2 6">TWF788</strain>
    </source>
</reference>
<evidence type="ECO:0000313" key="3">
    <source>
        <dbReference type="EMBL" id="KAF3196669.1"/>
    </source>
</evidence>
<protein>
    <submittedName>
        <fullName evidence="2">Uncharacterized protein</fullName>
    </submittedName>
</protein>
<feature type="compositionally biased region" description="Polar residues" evidence="1">
    <location>
        <begin position="189"/>
        <end position="206"/>
    </location>
</feature>
<evidence type="ECO:0000313" key="5">
    <source>
        <dbReference type="Proteomes" id="UP000472727"/>
    </source>
</evidence>
<proteinExistence type="predicted"/>